<dbReference type="AlphaFoldDB" id="F5L996"/>
<dbReference type="GO" id="GO:0005576">
    <property type="term" value="C:extracellular region"/>
    <property type="evidence" value="ECO:0007669"/>
    <property type="project" value="UniProtKB-SubCell"/>
</dbReference>
<reference evidence="5 7" key="2">
    <citation type="journal article" date="2020" name="Extremophiles">
        <title>Genomic analysis of Caldalkalibacillus thermarum TA2.A1 reveals aerobic alkaliphilic metabolism and evolutionary hallmarks linking alkaliphilic bacteria and plant life.</title>
        <authorList>
            <person name="de Jong S.I."/>
            <person name="van den Broek M.A."/>
            <person name="Merkel A.Y."/>
            <person name="de la Torre Cortes P."/>
            <person name="Kalamorz F."/>
            <person name="Cook G.M."/>
            <person name="van Loosdrecht M.C.M."/>
            <person name="McMillan D.G.G."/>
        </authorList>
    </citation>
    <scope>NUCLEOTIDE SEQUENCE [LARGE SCALE GENOMIC DNA]</scope>
    <source>
        <strain evidence="5 7">TA2.A1</strain>
    </source>
</reference>
<keyword evidence="7" id="KW-1185">Reference proteome</keyword>
<dbReference type="eggNOG" id="COG0726">
    <property type="taxonomic scope" value="Bacteria"/>
</dbReference>
<dbReference type="SUPFAM" id="SSF88713">
    <property type="entry name" value="Glycoside hydrolase/deacetylase"/>
    <property type="match status" value="1"/>
</dbReference>
<accession>F5L996</accession>
<dbReference type="PANTHER" id="PTHR34216">
    <property type="match status" value="1"/>
</dbReference>
<dbReference type="PROSITE" id="PS51677">
    <property type="entry name" value="NODB"/>
    <property type="match status" value="1"/>
</dbReference>
<keyword evidence="2" id="KW-0732">Signal</keyword>
<dbReference type="Proteomes" id="UP000825179">
    <property type="component" value="Chromosome"/>
</dbReference>
<dbReference type="GO" id="GO:0005975">
    <property type="term" value="P:carbohydrate metabolic process"/>
    <property type="evidence" value="ECO:0007669"/>
    <property type="project" value="InterPro"/>
</dbReference>
<dbReference type="Proteomes" id="UP000010716">
    <property type="component" value="Unassembled WGS sequence"/>
</dbReference>
<dbReference type="KEGG" id="cthu:HUR95_00970"/>
<evidence type="ECO:0000256" key="2">
    <source>
        <dbReference type="ARBA" id="ARBA00022729"/>
    </source>
</evidence>
<dbReference type="CDD" id="cd10969">
    <property type="entry name" value="CE4_Ecf1_like_5s"/>
    <property type="match status" value="1"/>
</dbReference>
<organism evidence="4 6">
    <name type="scientific">Caldalkalibacillus thermarum (strain TA2.A1)</name>
    <dbReference type="NCBI Taxonomy" id="986075"/>
    <lineage>
        <taxon>Bacteria</taxon>
        <taxon>Bacillati</taxon>
        <taxon>Bacillota</taxon>
        <taxon>Bacilli</taxon>
        <taxon>Bacillales</taxon>
        <taxon>Bacillaceae</taxon>
        <taxon>Caldalkalibacillus</taxon>
    </lineage>
</organism>
<evidence type="ECO:0000313" key="6">
    <source>
        <dbReference type="Proteomes" id="UP000010716"/>
    </source>
</evidence>
<dbReference type="PANTHER" id="PTHR34216:SF3">
    <property type="entry name" value="POLY-BETA-1,6-N-ACETYL-D-GLUCOSAMINE N-DEACETYLASE"/>
    <property type="match status" value="1"/>
</dbReference>
<dbReference type="Gene3D" id="3.20.20.370">
    <property type="entry name" value="Glycoside hydrolase/deacetylase"/>
    <property type="match status" value="1"/>
</dbReference>
<evidence type="ECO:0000256" key="1">
    <source>
        <dbReference type="ARBA" id="ARBA00004613"/>
    </source>
</evidence>
<gene>
    <name evidence="4" type="ORF">CathTA2_2401</name>
    <name evidence="5" type="ORF">HUR95_00970</name>
</gene>
<reference evidence="5" key="3">
    <citation type="submission" date="2021-08" db="EMBL/GenBank/DDBJ databases">
        <authorList>
            <person name="de Jong S."/>
            <person name="van den Broek M."/>
            <person name="Merkel A."/>
            <person name="de la Torre Cortes P."/>
            <person name="Kalamorz F."/>
            <person name="Cook G."/>
            <person name="van Loosdrecht M."/>
            <person name="McMillan D."/>
        </authorList>
    </citation>
    <scope>NUCLEOTIDE SEQUENCE</scope>
    <source>
        <strain evidence="5">TA2.A1</strain>
    </source>
</reference>
<dbReference type="RefSeq" id="WP_007505768.1">
    <property type="nucleotide sequence ID" value="NZ_AFCE01000156.1"/>
</dbReference>
<comment type="subcellular location">
    <subcellularLocation>
        <location evidence="1">Secreted</location>
    </subcellularLocation>
</comment>
<evidence type="ECO:0000313" key="4">
    <source>
        <dbReference type="EMBL" id="EGL82038.1"/>
    </source>
</evidence>
<dbReference type="GO" id="GO:0016810">
    <property type="term" value="F:hydrolase activity, acting on carbon-nitrogen (but not peptide) bonds"/>
    <property type="evidence" value="ECO:0007669"/>
    <property type="project" value="InterPro"/>
</dbReference>
<evidence type="ECO:0000259" key="3">
    <source>
        <dbReference type="PROSITE" id="PS51677"/>
    </source>
</evidence>
<dbReference type="InterPro" id="IPR011330">
    <property type="entry name" value="Glyco_hydro/deAcase_b/a-brl"/>
</dbReference>
<dbReference type="InterPro" id="IPR002509">
    <property type="entry name" value="NODB_dom"/>
</dbReference>
<dbReference type="EMBL" id="AFCE01000156">
    <property type="protein sequence ID" value="EGL82038.1"/>
    <property type="molecule type" value="Genomic_DNA"/>
</dbReference>
<evidence type="ECO:0000313" key="5">
    <source>
        <dbReference type="EMBL" id="QZT34044.1"/>
    </source>
</evidence>
<dbReference type="InterPro" id="IPR051398">
    <property type="entry name" value="Polysacch_Deacetylase"/>
</dbReference>
<reference evidence="4 6" key="1">
    <citation type="journal article" date="2011" name="J. Bacteriol.">
        <title>Draft genome sequence of the thermoalkaliphilic Caldalkalibacillus thermarum strain TA2.A1.</title>
        <authorList>
            <person name="Kalamorz F."/>
            <person name="Keis S."/>
            <person name="McMillan D.G."/>
            <person name="Olsson K."/>
            <person name="Stanton J.A."/>
            <person name="Stockwell P."/>
            <person name="Black M.A."/>
            <person name="Klingeman D.M."/>
            <person name="Land M.L."/>
            <person name="Han C.S."/>
            <person name="Martin S.L."/>
            <person name="Becher S.A."/>
            <person name="Peddie C.J."/>
            <person name="Morgan H.W."/>
            <person name="Matthies D."/>
            <person name="Preiss L."/>
            <person name="Meier T."/>
            <person name="Brown S.D."/>
            <person name="Cook G.M."/>
        </authorList>
    </citation>
    <scope>NUCLEOTIDE SEQUENCE [LARGE SCALE GENOMIC DNA]</scope>
    <source>
        <strain evidence="4 6">TA2.A1</strain>
    </source>
</reference>
<proteinExistence type="predicted"/>
<sequence>MVRYTFVTLIIILTVGFVFMSLMFSFSTNSTSVNSVKHIPVLMYHHFDKTISNSVTVSPERFREQLEYLKKEGYETINDWDLLLFHQGEKELPEKPVMITIDDGYLSNYEYAYPILKDLEMKATIFVVASARGQTPGHIPHFSWEQAREMYESGFIEIQNHSYDGHYKVMQDGGEVPVLLARLENESEEDYLERIKNDFLRSKELIEMHVGNKVISFAYPYGAFDDTLEQIALETGHHLLFTVRPGVHNEKESTLQIKRINVPGHFSGEDIIRIINKYKDKSAN</sequence>
<dbReference type="EMBL" id="CP082237">
    <property type="protein sequence ID" value="QZT34044.1"/>
    <property type="molecule type" value="Genomic_DNA"/>
</dbReference>
<dbReference type="OrthoDB" id="9778320at2"/>
<protein>
    <submittedName>
        <fullName evidence="4 5">Polysaccharide deacetylase</fullName>
    </submittedName>
</protein>
<name>F5L996_CALTT</name>
<feature type="domain" description="NodB homology" evidence="3">
    <location>
        <begin position="95"/>
        <end position="284"/>
    </location>
</feature>
<evidence type="ECO:0000313" key="7">
    <source>
        <dbReference type="Proteomes" id="UP000825179"/>
    </source>
</evidence>
<dbReference type="Pfam" id="PF01522">
    <property type="entry name" value="Polysacc_deac_1"/>
    <property type="match status" value="1"/>
</dbReference>